<dbReference type="FunFam" id="3.40.50.360:FF:000001">
    <property type="entry name" value="NAD(P)H dehydrogenase (Quinone) FQR1-like"/>
    <property type="match status" value="1"/>
</dbReference>
<dbReference type="GO" id="GO:0010181">
    <property type="term" value="F:FMN binding"/>
    <property type="evidence" value="ECO:0007669"/>
    <property type="project" value="InterPro"/>
</dbReference>
<dbReference type="GO" id="GO:0003955">
    <property type="term" value="F:NAD(P)H dehydrogenase (quinone) activity"/>
    <property type="evidence" value="ECO:0007669"/>
    <property type="project" value="UniProtKB-EC"/>
</dbReference>
<protein>
    <submittedName>
        <fullName evidence="7">NAD(P)H dehydrogenase (Quinone)</fullName>
        <ecNumber evidence="7">1.6.5.2</ecNumber>
    </submittedName>
</protein>
<name>A0A1M5W9A0_9VIBR</name>
<evidence type="ECO:0000313" key="8">
    <source>
        <dbReference type="Proteomes" id="UP000184608"/>
    </source>
</evidence>
<comment type="cofactor">
    <cofactor evidence="1">
        <name>FMN</name>
        <dbReference type="ChEBI" id="CHEBI:58210"/>
    </cofactor>
</comment>
<proteinExistence type="inferred from homology"/>
<dbReference type="GO" id="GO:0009055">
    <property type="term" value="F:electron transfer activity"/>
    <property type="evidence" value="ECO:0007669"/>
    <property type="project" value="InterPro"/>
</dbReference>
<reference evidence="7 8" key="1">
    <citation type="submission" date="2016-11" db="EMBL/GenBank/DDBJ databases">
        <authorList>
            <person name="Jaros S."/>
            <person name="Januszkiewicz K."/>
            <person name="Wedrychowicz H."/>
        </authorList>
    </citation>
    <scope>NUCLEOTIDE SEQUENCE [LARGE SCALE GENOMIC DNA]</scope>
    <source>
        <strain evidence="7 8">CECT 7868</strain>
    </source>
</reference>
<gene>
    <name evidence="7" type="ORF">VA7868_00639</name>
</gene>
<dbReference type="RefSeq" id="WP_073602427.1">
    <property type="nucleotide sequence ID" value="NZ_FQXZ01000007.1"/>
</dbReference>
<dbReference type="PANTHER" id="PTHR30546">
    <property type="entry name" value="FLAVODOXIN-RELATED PROTEIN WRBA-RELATED"/>
    <property type="match status" value="1"/>
</dbReference>
<keyword evidence="3" id="KW-0285">Flavoprotein</keyword>
<dbReference type="GO" id="GO:0016020">
    <property type="term" value="C:membrane"/>
    <property type="evidence" value="ECO:0007669"/>
    <property type="project" value="TreeGrafter"/>
</dbReference>
<evidence type="ECO:0000256" key="2">
    <source>
        <dbReference type="ARBA" id="ARBA00006961"/>
    </source>
</evidence>
<dbReference type="InterPro" id="IPR001226">
    <property type="entry name" value="Flavodoxin_CS"/>
</dbReference>
<feature type="domain" description="Flavodoxin-like" evidence="6">
    <location>
        <begin position="5"/>
        <end position="180"/>
    </location>
</feature>
<evidence type="ECO:0000259" key="6">
    <source>
        <dbReference type="PROSITE" id="PS50902"/>
    </source>
</evidence>
<dbReference type="InterPro" id="IPR005025">
    <property type="entry name" value="FMN_Rdtase-like_dom"/>
</dbReference>
<accession>A0A1M5W9A0</accession>
<dbReference type="InterPro" id="IPR008254">
    <property type="entry name" value="Flavodoxin/NO_synth"/>
</dbReference>
<keyword evidence="8" id="KW-1185">Reference proteome</keyword>
<feature type="region of interest" description="Disordered" evidence="5">
    <location>
        <begin position="143"/>
        <end position="164"/>
    </location>
</feature>
<dbReference type="PANTHER" id="PTHR30546:SF23">
    <property type="entry name" value="FLAVOPROTEIN-LIKE PROTEIN YCP4-RELATED"/>
    <property type="match status" value="1"/>
</dbReference>
<dbReference type="PROSITE" id="PS00201">
    <property type="entry name" value="FLAVODOXIN"/>
    <property type="match status" value="1"/>
</dbReference>
<dbReference type="EC" id="1.6.5.2" evidence="7"/>
<organism evidence="7 8">
    <name type="scientific">Vibrio aerogenes CECT 7868</name>
    <dbReference type="NCBI Taxonomy" id="1216006"/>
    <lineage>
        <taxon>Bacteria</taxon>
        <taxon>Pseudomonadati</taxon>
        <taxon>Pseudomonadota</taxon>
        <taxon>Gammaproteobacteria</taxon>
        <taxon>Vibrionales</taxon>
        <taxon>Vibrionaceae</taxon>
        <taxon>Vibrio</taxon>
    </lineage>
</organism>
<keyword evidence="7" id="KW-0560">Oxidoreductase</keyword>
<dbReference type="Gene3D" id="3.40.50.360">
    <property type="match status" value="1"/>
</dbReference>
<dbReference type="OrthoDB" id="9801479at2"/>
<dbReference type="AlphaFoldDB" id="A0A1M5W9A0"/>
<evidence type="ECO:0000313" key="7">
    <source>
        <dbReference type="EMBL" id="SHH84041.1"/>
    </source>
</evidence>
<evidence type="ECO:0000256" key="5">
    <source>
        <dbReference type="SAM" id="MobiDB-lite"/>
    </source>
</evidence>
<evidence type="ECO:0000256" key="3">
    <source>
        <dbReference type="ARBA" id="ARBA00022630"/>
    </source>
</evidence>
<comment type="similarity">
    <text evidence="2">Belongs to the WrbA family.</text>
</comment>
<dbReference type="SUPFAM" id="SSF52218">
    <property type="entry name" value="Flavoproteins"/>
    <property type="match status" value="1"/>
</dbReference>
<dbReference type="Pfam" id="PF03358">
    <property type="entry name" value="FMN_red"/>
    <property type="match status" value="1"/>
</dbReference>
<dbReference type="PROSITE" id="PS50902">
    <property type="entry name" value="FLAVODOXIN_LIKE"/>
    <property type="match status" value="1"/>
</dbReference>
<dbReference type="InterPro" id="IPR029039">
    <property type="entry name" value="Flavoprotein-like_sf"/>
</dbReference>
<keyword evidence="4" id="KW-0288">FMN</keyword>
<dbReference type="EMBL" id="FQXZ01000007">
    <property type="protein sequence ID" value="SHH84041.1"/>
    <property type="molecule type" value="Genomic_DNA"/>
</dbReference>
<dbReference type="STRING" id="1216006.VA7868_00639"/>
<dbReference type="Proteomes" id="UP000184608">
    <property type="component" value="Unassembled WGS sequence"/>
</dbReference>
<evidence type="ECO:0000256" key="4">
    <source>
        <dbReference type="ARBA" id="ARBA00022643"/>
    </source>
</evidence>
<dbReference type="NCBIfam" id="NF002999">
    <property type="entry name" value="PRK03767.1"/>
    <property type="match status" value="1"/>
</dbReference>
<sequence>MKVRILVLYYSRHGSTLALARQIARGINAVPQCEAIMRTVPELDASPGNPADPYITLDDLKTCDALAMGSPVWFGNMAAPLKHFWDQTSSLWISGDLIDKPGCVFTSSSSLHGGQESTLLSMQLPLLHHGMLLAGIPYSEPELHTTSDGGTPYGASHHSQKTAPLSQNEQLLAQKLGSRLANLAIRLSASAESQIQS</sequence>
<evidence type="ECO:0000256" key="1">
    <source>
        <dbReference type="ARBA" id="ARBA00001917"/>
    </source>
</evidence>